<comment type="caution">
    <text evidence="1">The sequence shown here is derived from an EMBL/GenBank/DDBJ whole genome shotgun (WGS) entry which is preliminary data.</text>
</comment>
<protein>
    <submittedName>
        <fullName evidence="1">Uncharacterized protein</fullName>
    </submittedName>
</protein>
<gene>
    <name evidence="1" type="ORF">RRG08_010737</name>
</gene>
<proteinExistence type="predicted"/>
<sequence length="284" mass="32081">MTQTEPKRLRLLTYMCPDIPVSTFAFLRNCIEEVTELETDLIIEDRFKGPMSNRANPFSEDLADIVALHSTNYLQLKEQNQEHMQLCPIAPVFQHPHAAGRPVYFSEIIIHIRNKDKYKTIIDLKGCSWAYNDKSSLSGNVVVLNHLKRELKTNATHFGTIVESGSHLSSIKMVRDATVEAAAVDSAVLAGYLQEHEEDKDNFISLASLGPLPIFPFLFNDRLPDKIKGKISEEFLALSSISKWESQLKETGIESFVPVTKDLYCIEQELLNGIKGMSINTAYY</sequence>
<dbReference type="SUPFAM" id="SSF53850">
    <property type="entry name" value="Periplasmic binding protein-like II"/>
    <property type="match status" value="1"/>
</dbReference>
<reference evidence="1" key="1">
    <citation type="journal article" date="2023" name="G3 (Bethesda)">
        <title>A reference genome for the long-term kleptoplast-retaining sea slug Elysia crispata morphotype clarki.</title>
        <authorList>
            <person name="Eastman K.E."/>
            <person name="Pendleton A.L."/>
            <person name="Shaikh M.A."/>
            <person name="Suttiyut T."/>
            <person name="Ogas R."/>
            <person name="Tomko P."/>
            <person name="Gavelis G."/>
            <person name="Widhalm J.R."/>
            <person name="Wisecaver J.H."/>
        </authorList>
    </citation>
    <scope>NUCLEOTIDE SEQUENCE</scope>
    <source>
        <strain evidence="1">ECLA1</strain>
    </source>
</reference>
<dbReference type="Proteomes" id="UP001283361">
    <property type="component" value="Unassembled WGS sequence"/>
</dbReference>
<evidence type="ECO:0000313" key="2">
    <source>
        <dbReference type="Proteomes" id="UP001283361"/>
    </source>
</evidence>
<evidence type="ECO:0000313" key="1">
    <source>
        <dbReference type="EMBL" id="KAK3736456.1"/>
    </source>
</evidence>
<dbReference type="PANTHER" id="PTHR35841">
    <property type="entry name" value="PHOSPHONATES-BINDING PERIPLASMIC PROTEIN"/>
    <property type="match status" value="1"/>
</dbReference>
<dbReference type="PANTHER" id="PTHR35841:SF1">
    <property type="entry name" value="PHOSPHONATES-BINDING PERIPLASMIC PROTEIN"/>
    <property type="match status" value="1"/>
</dbReference>
<name>A0AAE0Y8E7_9GAST</name>
<dbReference type="EMBL" id="JAWDGP010006710">
    <property type="protein sequence ID" value="KAK3736456.1"/>
    <property type="molecule type" value="Genomic_DNA"/>
</dbReference>
<accession>A0AAE0Y8E7</accession>
<dbReference type="Gene3D" id="3.40.190.10">
    <property type="entry name" value="Periplasmic binding protein-like II"/>
    <property type="match status" value="1"/>
</dbReference>
<organism evidence="1 2">
    <name type="scientific">Elysia crispata</name>
    <name type="common">lettuce slug</name>
    <dbReference type="NCBI Taxonomy" id="231223"/>
    <lineage>
        <taxon>Eukaryota</taxon>
        <taxon>Metazoa</taxon>
        <taxon>Spiralia</taxon>
        <taxon>Lophotrochozoa</taxon>
        <taxon>Mollusca</taxon>
        <taxon>Gastropoda</taxon>
        <taxon>Heterobranchia</taxon>
        <taxon>Euthyneura</taxon>
        <taxon>Panpulmonata</taxon>
        <taxon>Sacoglossa</taxon>
        <taxon>Placobranchoidea</taxon>
        <taxon>Plakobranchidae</taxon>
        <taxon>Elysia</taxon>
    </lineage>
</organism>
<keyword evidence="2" id="KW-1185">Reference proteome</keyword>
<dbReference type="AlphaFoldDB" id="A0AAE0Y8E7"/>
<dbReference type="Pfam" id="PF12974">
    <property type="entry name" value="Phosphonate-bd"/>
    <property type="match status" value="1"/>
</dbReference>